<reference evidence="1" key="1">
    <citation type="submission" date="2016-05" db="EMBL/GenBank/DDBJ databases">
        <authorList>
            <person name="Lavstsen T."/>
            <person name="Jespersen J.S."/>
        </authorList>
    </citation>
    <scope>NUCLEOTIDE SEQUENCE</scope>
    <source>
        <tissue evidence="1">Brain</tissue>
    </source>
</reference>
<accession>A0A1A8IBK2</accession>
<dbReference type="AlphaFoldDB" id="A0A1A8IBK2"/>
<feature type="non-terminal residue" evidence="1">
    <location>
        <position position="1"/>
    </location>
</feature>
<gene>
    <name evidence="1" type="primary">Nfu_g_1_002184</name>
</gene>
<dbReference type="EMBL" id="HAED01008325">
    <property type="protein sequence ID" value="SBQ94537.1"/>
    <property type="molecule type" value="Transcribed_RNA"/>
</dbReference>
<organism evidence="1">
    <name type="scientific">Nothobranchius kuhntae</name>
    <name type="common">Beira killifish</name>
    <dbReference type="NCBI Taxonomy" id="321403"/>
    <lineage>
        <taxon>Eukaryota</taxon>
        <taxon>Metazoa</taxon>
        <taxon>Chordata</taxon>
        <taxon>Craniata</taxon>
        <taxon>Vertebrata</taxon>
        <taxon>Euteleostomi</taxon>
        <taxon>Actinopterygii</taxon>
        <taxon>Neopterygii</taxon>
        <taxon>Teleostei</taxon>
        <taxon>Neoteleostei</taxon>
        <taxon>Acanthomorphata</taxon>
        <taxon>Ovalentaria</taxon>
        <taxon>Atherinomorphae</taxon>
        <taxon>Cyprinodontiformes</taxon>
        <taxon>Nothobranchiidae</taxon>
        <taxon>Nothobranchius</taxon>
    </lineage>
</organism>
<reference evidence="1" key="2">
    <citation type="submission" date="2016-06" db="EMBL/GenBank/DDBJ databases">
        <title>The genome of a short-lived fish provides insights into sex chromosome evolution and the genetic control of aging.</title>
        <authorList>
            <person name="Reichwald K."/>
            <person name="Felder M."/>
            <person name="Petzold A."/>
            <person name="Koch P."/>
            <person name="Groth M."/>
            <person name="Platzer M."/>
        </authorList>
    </citation>
    <scope>NUCLEOTIDE SEQUENCE</scope>
    <source>
        <tissue evidence="1">Brain</tissue>
    </source>
</reference>
<sequence>RVHFEVDVITAQRRVLCEFQEYSFSRPQTRPRSAHISRTGLLYPHRTRLSQHALHAGCGFSTGRENGESYEVLNVSLLKTSRRNLKSLKRFSL</sequence>
<protein>
    <submittedName>
        <fullName evidence="1">Uncharacterized protein</fullName>
    </submittedName>
</protein>
<evidence type="ECO:0000313" key="1">
    <source>
        <dbReference type="EMBL" id="SBQ94537.1"/>
    </source>
</evidence>
<name>A0A1A8IBK2_NOTKU</name>
<proteinExistence type="predicted"/>